<accession>A0A2C6VFG1</accession>
<dbReference type="AlphaFoldDB" id="A0A2C6VFG1"/>
<evidence type="ECO:0000313" key="3">
    <source>
        <dbReference type="EMBL" id="UQW81379.1"/>
    </source>
</evidence>
<protein>
    <submittedName>
        <fullName evidence="2">Uncharacterized protein</fullName>
    </submittedName>
</protein>
<dbReference type="OrthoDB" id="2414456at2"/>
<keyword evidence="5" id="KW-1185">Reference proteome</keyword>
<reference evidence="2" key="3">
    <citation type="submission" date="2017-10" db="EMBL/GenBank/DDBJ databases">
        <authorList>
            <person name="Vrbovska V."/>
            <person name="Kovarovic V."/>
            <person name="Indrakova A."/>
        </authorList>
    </citation>
    <scope>NUCLEOTIDE SEQUENCE</scope>
    <source>
        <strain evidence="2">CCM 8730</strain>
    </source>
</reference>
<keyword evidence="1" id="KW-0812">Transmembrane</keyword>
<evidence type="ECO:0000313" key="4">
    <source>
        <dbReference type="Proteomes" id="UP000223828"/>
    </source>
</evidence>
<keyword evidence="1" id="KW-0472">Membrane</keyword>
<dbReference type="Proteomes" id="UP000223828">
    <property type="component" value="Unassembled WGS sequence"/>
</dbReference>
<proteinExistence type="predicted"/>
<name>A0A2C6VFG1_9STAP</name>
<organism evidence="2 4">
    <name type="scientific">Staphylococcus edaphicus</name>
    <dbReference type="NCBI Taxonomy" id="1955013"/>
    <lineage>
        <taxon>Bacteria</taxon>
        <taxon>Bacillati</taxon>
        <taxon>Bacillota</taxon>
        <taxon>Bacilli</taxon>
        <taxon>Bacillales</taxon>
        <taxon>Staphylococcaceae</taxon>
        <taxon>Staphylococcus</taxon>
    </lineage>
</organism>
<reference evidence="2" key="1">
    <citation type="journal article" date="2017" name="Appl. Environ. Microbiol.">
        <title>Staphylococcus edaphicus sp. nov., isolated in Antarctica, harbours mecC gene and genomic islands with suspected role in adaptation to extreme environment.</title>
        <authorList>
            <person name="Pantucek R."/>
            <person name="Sedlacek I."/>
            <person name="Indrakova A."/>
            <person name="Vrbovska V."/>
            <person name="Maslanova I."/>
            <person name="Kovarovic V."/>
            <person name="Svec P."/>
            <person name="Kralova S."/>
            <person name="Kristofova L."/>
            <person name="Keklakova J."/>
            <person name="Petras P."/>
            <person name="Doskar J."/>
        </authorList>
    </citation>
    <scope>NUCLEOTIDE SEQUENCE</scope>
    <source>
        <strain evidence="2">CCM 8730</strain>
    </source>
</reference>
<sequence>MKNNDELDQGFIISTVLNVFFMLGLIFIMRLDNLFILILYVLIIGINAIYLVTKSMKVRDDQRN</sequence>
<reference evidence="4" key="2">
    <citation type="submission" date="2017-10" db="EMBL/GenBank/DDBJ databases">
        <title>Staphylococcus edaphicus sp. nov., isolated in Antarctica, harbouring mecC gene and genomic islands essential in adaptation to extreme environment.</title>
        <authorList>
            <person name="Pantucek R."/>
            <person name="Sedlacek I."/>
            <person name="Indrakova A."/>
            <person name="Vrbovska V."/>
            <person name="Maslanova I."/>
            <person name="Kovarovic V."/>
            <person name="Svec P."/>
            <person name="Kralova S."/>
            <person name="Kristofova L."/>
            <person name="Keklakova J."/>
            <person name="Petras P."/>
            <person name="Doskar J."/>
        </authorList>
    </citation>
    <scope>NUCLEOTIDE SEQUENCE [LARGE SCALE GENOMIC DNA]</scope>
    <source>
        <strain evidence="4">CCM 5085</strain>
    </source>
</reference>
<evidence type="ECO:0000256" key="1">
    <source>
        <dbReference type="SAM" id="Phobius"/>
    </source>
</evidence>
<evidence type="ECO:0000313" key="2">
    <source>
        <dbReference type="EMBL" id="PHK49051.1"/>
    </source>
</evidence>
<gene>
    <name evidence="2" type="ORF">BTJ66_10530</name>
    <name evidence="3" type="ORF">MNY58_12590</name>
</gene>
<dbReference type="EMBL" id="CP093217">
    <property type="protein sequence ID" value="UQW81379.1"/>
    <property type="molecule type" value="Genomic_DNA"/>
</dbReference>
<dbReference type="Proteomes" id="UP001056588">
    <property type="component" value="Chromosome"/>
</dbReference>
<keyword evidence="1" id="KW-1133">Transmembrane helix</keyword>
<feature type="transmembrane region" description="Helical" evidence="1">
    <location>
        <begin position="7"/>
        <end position="28"/>
    </location>
</feature>
<evidence type="ECO:0000313" key="5">
    <source>
        <dbReference type="Proteomes" id="UP001056588"/>
    </source>
</evidence>
<reference evidence="3" key="4">
    <citation type="submission" date="2022-03" db="EMBL/GenBank/DDBJ databases">
        <title>Complete Genome Sequence of Staphylococcus edaphicus strain CCM 8731.</title>
        <authorList>
            <person name="Rimmer C.O."/>
            <person name="Thomas J.C."/>
        </authorList>
    </citation>
    <scope>NUCLEOTIDE SEQUENCE</scope>
    <source>
        <strain evidence="3">CCM 8731</strain>
    </source>
</reference>
<dbReference type="EMBL" id="MRZN01000018">
    <property type="protein sequence ID" value="PHK49051.1"/>
    <property type="molecule type" value="Genomic_DNA"/>
</dbReference>
<feature type="transmembrane region" description="Helical" evidence="1">
    <location>
        <begin position="34"/>
        <end position="53"/>
    </location>
</feature>